<evidence type="ECO:0000256" key="1">
    <source>
        <dbReference type="ARBA" id="ARBA00023015"/>
    </source>
</evidence>
<evidence type="ECO:0000256" key="2">
    <source>
        <dbReference type="ARBA" id="ARBA00023125"/>
    </source>
</evidence>
<dbReference type="CDD" id="cd07377">
    <property type="entry name" value="WHTH_GntR"/>
    <property type="match status" value="1"/>
</dbReference>
<dbReference type="GO" id="GO:0003677">
    <property type="term" value="F:DNA binding"/>
    <property type="evidence" value="ECO:0007669"/>
    <property type="project" value="UniProtKB-KW"/>
</dbReference>
<dbReference type="GO" id="GO:0003700">
    <property type="term" value="F:DNA-binding transcription factor activity"/>
    <property type="evidence" value="ECO:0007669"/>
    <property type="project" value="InterPro"/>
</dbReference>
<dbReference type="InterPro" id="IPR036390">
    <property type="entry name" value="WH_DNA-bd_sf"/>
</dbReference>
<protein>
    <submittedName>
        <fullName evidence="5">Regulatory GntR family protein</fullName>
    </submittedName>
</protein>
<dbReference type="Proteomes" id="UP000219467">
    <property type="component" value="Unassembled WGS sequence"/>
</dbReference>
<evidence type="ECO:0000313" key="5">
    <source>
        <dbReference type="EMBL" id="SNX73827.1"/>
    </source>
</evidence>
<keyword evidence="6" id="KW-1185">Reference proteome</keyword>
<reference evidence="6" key="1">
    <citation type="submission" date="2017-08" db="EMBL/GenBank/DDBJ databases">
        <authorList>
            <person name="Varghese N."/>
            <person name="Submissions S."/>
        </authorList>
    </citation>
    <scope>NUCLEOTIDE SEQUENCE [LARGE SCALE GENOMIC DNA]</scope>
    <source>
        <strain evidence="6">JA234</strain>
    </source>
</reference>
<organism evidence="5 6">
    <name type="scientific">Cereibacter ovatus</name>
    <dbReference type="NCBI Taxonomy" id="439529"/>
    <lineage>
        <taxon>Bacteria</taxon>
        <taxon>Pseudomonadati</taxon>
        <taxon>Pseudomonadota</taxon>
        <taxon>Alphaproteobacteria</taxon>
        <taxon>Rhodobacterales</taxon>
        <taxon>Paracoccaceae</taxon>
        <taxon>Cereibacter</taxon>
    </lineage>
</organism>
<dbReference type="EMBL" id="OAOQ01000017">
    <property type="protein sequence ID" value="SNX73827.1"/>
    <property type="molecule type" value="Genomic_DNA"/>
</dbReference>
<evidence type="ECO:0000256" key="3">
    <source>
        <dbReference type="ARBA" id="ARBA00023163"/>
    </source>
</evidence>
<dbReference type="Pfam" id="PF00392">
    <property type="entry name" value="GntR"/>
    <property type="match status" value="1"/>
</dbReference>
<dbReference type="AlphaFoldDB" id="A0A285D1W7"/>
<dbReference type="InterPro" id="IPR000524">
    <property type="entry name" value="Tscrpt_reg_HTH_GntR"/>
</dbReference>
<proteinExistence type="predicted"/>
<feature type="domain" description="HTH gntR-type" evidence="4">
    <location>
        <begin position="16"/>
        <end position="83"/>
    </location>
</feature>
<dbReference type="PANTHER" id="PTHR43537">
    <property type="entry name" value="TRANSCRIPTIONAL REGULATOR, GNTR FAMILY"/>
    <property type="match status" value="1"/>
</dbReference>
<evidence type="ECO:0000313" key="6">
    <source>
        <dbReference type="Proteomes" id="UP000219467"/>
    </source>
</evidence>
<dbReference type="PANTHER" id="PTHR43537:SF45">
    <property type="entry name" value="GNTR FAMILY REGULATORY PROTEIN"/>
    <property type="match status" value="1"/>
</dbReference>
<accession>A0A285D1W7</accession>
<dbReference type="SMART" id="SM00345">
    <property type="entry name" value="HTH_GNTR"/>
    <property type="match status" value="1"/>
</dbReference>
<evidence type="ECO:0000259" key="4">
    <source>
        <dbReference type="PROSITE" id="PS50949"/>
    </source>
</evidence>
<keyword evidence="2" id="KW-0238">DNA-binding</keyword>
<dbReference type="SUPFAM" id="SSF46785">
    <property type="entry name" value="Winged helix' DNA-binding domain"/>
    <property type="match status" value="1"/>
</dbReference>
<gene>
    <name evidence="5" type="ORF">SAMN05878503_11726</name>
</gene>
<keyword evidence="1" id="KW-0805">Transcription regulation</keyword>
<name>A0A285D1W7_9RHOB</name>
<dbReference type="PROSITE" id="PS50949">
    <property type="entry name" value="HTH_GNTR"/>
    <property type="match status" value="1"/>
</dbReference>
<dbReference type="InterPro" id="IPR036388">
    <property type="entry name" value="WH-like_DNA-bd_sf"/>
</dbReference>
<sequence length="125" mass="13761">MSDAFTRPTPGPAARPSVTDQVFDLLHDRIIELDLPPGTRLSEIEVAKQFGVSRQPVRDAFHRLSKLGFLSIRPQRATSVSQISGRGDAGPLHPIRHRIVAMGECMIEMAPPPRAPLPWALPAIR</sequence>
<keyword evidence="3" id="KW-0804">Transcription</keyword>
<dbReference type="Gene3D" id="1.10.10.10">
    <property type="entry name" value="Winged helix-like DNA-binding domain superfamily/Winged helix DNA-binding domain"/>
    <property type="match status" value="1"/>
</dbReference>